<keyword evidence="2" id="KW-1185">Reference proteome</keyword>
<proteinExistence type="predicted"/>
<dbReference type="AlphaFoldDB" id="A0A0M8P1Z8"/>
<evidence type="ECO:0000313" key="1">
    <source>
        <dbReference type="EMBL" id="KOS39011.1"/>
    </source>
</evidence>
<accession>A0A0M8P1Z8</accession>
<name>A0A0M8P1Z8_9EURO</name>
<sequence>MQYYSEAIATSTACVFKLNYEPLSIVPNPLVYNVQRPKRGYVNRGLYICEDPSYAYTCLRRPRRPRRSPISSNHCLARQ</sequence>
<evidence type="ECO:0000313" key="2">
    <source>
        <dbReference type="Proteomes" id="UP000037696"/>
    </source>
</evidence>
<organism evidence="1 2">
    <name type="scientific">Penicillium nordicum</name>
    <dbReference type="NCBI Taxonomy" id="229535"/>
    <lineage>
        <taxon>Eukaryota</taxon>
        <taxon>Fungi</taxon>
        <taxon>Dikarya</taxon>
        <taxon>Ascomycota</taxon>
        <taxon>Pezizomycotina</taxon>
        <taxon>Eurotiomycetes</taxon>
        <taxon>Eurotiomycetidae</taxon>
        <taxon>Eurotiales</taxon>
        <taxon>Aspergillaceae</taxon>
        <taxon>Penicillium</taxon>
    </lineage>
</organism>
<gene>
    <name evidence="1" type="ORF">ACN38_g10148</name>
</gene>
<reference evidence="1 2" key="1">
    <citation type="submission" date="2015-08" db="EMBL/GenBank/DDBJ databases">
        <title>Genome sequencing of Penicillium nordicum.</title>
        <authorList>
            <person name="Nguyen H.D."/>
            <person name="Seifert K.A."/>
        </authorList>
    </citation>
    <scope>NUCLEOTIDE SEQUENCE [LARGE SCALE GENOMIC DNA]</scope>
    <source>
        <strain evidence="1 2">DAOMC 185683</strain>
    </source>
</reference>
<protein>
    <submittedName>
        <fullName evidence="1">Uncharacterized protein</fullName>
    </submittedName>
</protein>
<dbReference type="Proteomes" id="UP000037696">
    <property type="component" value="Unassembled WGS sequence"/>
</dbReference>
<comment type="caution">
    <text evidence="1">The sequence shown here is derived from an EMBL/GenBank/DDBJ whole genome shotgun (WGS) entry which is preliminary data.</text>
</comment>
<dbReference type="EMBL" id="LHQQ01000223">
    <property type="protein sequence ID" value="KOS39011.1"/>
    <property type="molecule type" value="Genomic_DNA"/>
</dbReference>